<dbReference type="Proteomes" id="UP001501705">
    <property type="component" value="Unassembled WGS sequence"/>
</dbReference>
<dbReference type="Gene3D" id="2.60.40.10">
    <property type="entry name" value="Immunoglobulins"/>
    <property type="match status" value="1"/>
</dbReference>
<comment type="caution">
    <text evidence="4">The sequence shown here is derived from an EMBL/GenBank/DDBJ whole genome shotgun (WGS) entry which is preliminary data.</text>
</comment>
<feature type="chain" id="PRO_5045116600" description="DUF2961 domain-containing protein" evidence="3">
    <location>
        <begin position="26"/>
        <end position="1100"/>
    </location>
</feature>
<accession>A0ABP4QGK8</accession>
<dbReference type="Gene3D" id="2.40.128.340">
    <property type="match status" value="2"/>
</dbReference>
<reference evidence="5" key="1">
    <citation type="journal article" date="2019" name="Int. J. Syst. Evol. Microbiol.">
        <title>The Global Catalogue of Microorganisms (GCM) 10K type strain sequencing project: providing services to taxonomists for standard genome sequencing and annotation.</title>
        <authorList>
            <consortium name="The Broad Institute Genomics Platform"/>
            <consortium name="The Broad Institute Genome Sequencing Center for Infectious Disease"/>
            <person name="Wu L."/>
            <person name="Ma J."/>
        </authorList>
    </citation>
    <scope>NUCLEOTIDE SEQUENCE [LARGE SCALE GENOMIC DNA]</scope>
    <source>
        <strain evidence="5">JCM 15572</strain>
    </source>
</reference>
<dbReference type="InterPro" id="IPR021345">
    <property type="entry name" value="DUF2961"/>
</dbReference>
<evidence type="ECO:0000256" key="1">
    <source>
        <dbReference type="ARBA" id="ARBA00022729"/>
    </source>
</evidence>
<dbReference type="PANTHER" id="PTHR46580">
    <property type="entry name" value="SENSOR KINASE-RELATED"/>
    <property type="match status" value="1"/>
</dbReference>
<proteinExistence type="predicted"/>
<dbReference type="EMBL" id="BAAAPH010000047">
    <property type="protein sequence ID" value="GAA1608354.1"/>
    <property type="molecule type" value="Genomic_DNA"/>
</dbReference>
<organism evidence="4 5">
    <name type="scientific">Kribbella hippodromi</name>
    <dbReference type="NCBI Taxonomy" id="434347"/>
    <lineage>
        <taxon>Bacteria</taxon>
        <taxon>Bacillati</taxon>
        <taxon>Actinomycetota</taxon>
        <taxon>Actinomycetes</taxon>
        <taxon>Propionibacteriales</taxon>
        <taxon>Kribbellaceae</taxon>
        <taxon>Kribbella</taxon>
    </lineage>
</organism>
<gene>
    <name evidence="4" type="ORF">GCM10009804_75190</name>
</gene>
<dbReference type="RefSeq" id="WP_344241675.1">
    <property type="nucleotide sequence ID" value="NZ_BAAAPH010000047.1"/>
</dbReference>
<feature type="signal peptide" evidence="3">
    <location>
        <begin position="1"/>
        <end position="25"/>
    </location>
</feature>
<dbReference type="Gene3D" id="2.130.10.130">
    <property type="entry name" value="Integrin alpha, N-terminal"/>
    <property type="match status" value="1"/>
</dbReference>
<protein>
    <recommendedName>
        <fullName evidence="6">DUF2961 domain-containing protein</fullName>
    </recommendedName>
</protein>
<dbReference type="InterPro" id="IPR013517">
    <property type="entry name" value="FG-GAP"/>
</dbReference>
<dbReference type="Gene3D" id="2.60.120.1390">
    <property type="match status" value="3"/>
</dbReference>
<evidence type="ECO:0000256" key="3">
    <source>
        <dbReference type="SAM" id="SignalP"/>
    </source>
</evidence>
<sequence>MPSRSLLVLAAALAAPLLTLPAANASTAPPTVANASTAPPANATEAPAAAKGTVGWDTLRQLDRLPYLSPGTSTRQFSGFARDGSNNDGFNGTYSCLRETAAGCVIAEDSGPGQIDSIWFTRLRNGAPDVTDTGTIAITLDGTTVLNRSLKDVTDGRVGAPFVHPLVANASQAGGGFQIKVPMPYRQSMQIVVQHNPLFYHVNYRHFPDADGITTFTPTDPANDVLDKLRAAGTADPKPPAAGTTTSAQTHALGNGQEVAFGTVQGPGAISALKLRFVGVKPSDAQLAGLRLKIAFDGRTTVDSPVGEFFGTGLGAYAVKSLMFAADPAPGGWFTSWWPMPYRSSATVSLINQSGAPIGDVELQLSSAPDSKWTTDLDGPAAYFTTVSNRGRTAWGDDWQVANLTGRGKLVGVAQTMSIGAEMGTNRGYLEGDERVYIDGSLSPQQHGTGTEDFYEGGWYFAGGPFSAAFTGNTAHEVQAAGCARECDAVYRLLLNESMSYDSSFRFGIEHGQQNDWFADYGSTGFLYTQPTVSTRETDAVDLGDATARSAHEYADSGTESALTSVAEGDLDYLPMTDQVRSGKGAITFRMEVDAANQGVLLRRTSDQAAAYQEATVSVDGVPVGTWRQPLGNGKMRWLTDQFPLPTSSTAGKTSIQLTITPTGAPAWTASRYLAASIVSPYTPVDQPAPLGLGATPRDHSVLLNWNSALGATSYRIYSATTADVPITPANLVGTTPVPAYLHKALRGGQQRYYRVVAVDAAGNASTPTAVLATAAKRSTVSDVDGDGKDDVVTFTRGDQADVYVAKSTGQRFDGDGQLWHPSFALGNEIPQTGDFNGDGRDDIITFTRGTKHEVWVALSNGVNGFLPATRWHTFFALDGEVPMVGDFNGDGRDDIVTFTLGTTHDVYVSLSDGTKFVETSWQWHSDFGWPGEVQDVGDFDGDGRDDIATFTRGSSASVYVALSDGKSFLGTGWKWHGHFATGTETPDVGDYNGDGRDDIATFTGGTAGDVYVATSTGGSFTGDGDLWHGSFAFNAEVPGSGDFNGDGLSDIVTFTRGSTADVYVATSNGHDFVSDPQAPLWHSHFAEGTEWPAPSALRP</sequence>
<name>A0ABP4QGK8_9ACTN</name>
<dbReference type="Pfam" id="PF13517">
    <property type="entry name" value="FG-GAP_3"/>
    <property type="match status" value="2"/>
</dbReference>
<dbReference type="Pfam" id="PF11175">
    <property type="entry name" value="DUF2961"/>
    <property type="match status" value="1"/>
</dbReference>
<evidence type="ECO:0000313" key="4">
    <source>
        <dbReference type="EMBL" id="GAA1608354.1"/>
    </source>
</evidence>
<keyword evidence="1 3" id="KW-0732">Signal</keyword>
<evidence type="ECO:0000256" key="2">
    <source>
        <dbReference type="SAM" id="MobiDB-lite"/>
    </source>
</evidence>
<dbReference type="SUPFAM" id="SSF69318">
    <property type="entry name" value="Integrin alpha N-terminal domain"/>
    <property type="match status" value="1"/>
</dbReference>
<dbReference type="InterPro" id="IPR028994">
    <property type="entry name" value="Integrin_alpha_N"/>
</dbReference>
<evidence type="ECO:0000313" key="5">
    <source>
        <dbReference type="Proteomes" id="UP001501705"/>
    </source>
</evidence>
<dbReference type="InterPro" id="IPR013783">
    <property type="entry name" value="Ig-like_fold"/>
</dbReference>
<evidence type="ECO:0008006" key="6">
    <source>
        <dbReference type="Google" id="ProtNLM"/>
    </source>
</evidence>
<keyword evidence="5" id="KW-1185">Reference proteome</keyword>
<feature type="region of interest" description="Disordered" evidence="2">
    <location>
        <begin position="28"/>
        <end position="49"/>
    </location>
</feature>